<keyword evidence="1" id="KW-0472">Membrane</keyword>
<keyword evidence="4" id="KW-1185">Reference proteome</keyword>
<accession>A0A507BQF7</accession>
<comment type="caution">
    <text evidence="3">The sequence shown here is derived from an EMBL/GenBank/DDBJ whole genome shotgun (WGS) entry which is preliminary data.</text>
</comment>
<feature type="transmembrane region" description="Helical" evidence="1">
    <location>
        <begin position="180"/>
        <end position="198"/>
    </location>
</feature>
<evidence type="ECO:0000313" key="3">
    <source>
        <dbReference type="EMBL" id="TPX19050.1"/>
    </source>
</evidence>
<evidence type="ECO:0000259" key="2">
    <source>
        <dbReference type="Pfam" id="PF24802"/>
    </source>
</evidence>
<reference evidence="3 4" key="1">
    <citation type="submission" date="2019-06" db="EMBL/GenBank/DDBJ databases">
        <title>Draft genome sequence of the filamentous fungus Phialemoniopsis curvata isolated from diesel fuel.</title>
        <authorList>
            <person name="Varaljay V.A."/>
            <person name="Lyon W.J."/>
            <person name="Crouch A.L."/>
            <person name="Drake C.E."/>
            <person name="Hollomon J.M."/>
            <person name="Nadeau L.J."/>
            <person name="Nunn H.S."/>
            <person name="Stevenson B.S."/>
            <person name="Bojanowski C.L."/>
            <person name="Crookes-Goodson W.J."/>
        </authorList>
    </citation>
    <scope>NUCLEOTIDE SEQUENCE [LARGE SCALE GENOMIC DNA]</scope>
    <source>
        <strain evidence="3 4">D216</strain>
    </source>
</reference>
<evidence type="ECO:0000256" key="1">
    <source>
        <dbReference type="SAM" id="Phobius"/>
    </source>
</evidence>
<feature type="transmembrane region" description="Helical" evidence="1">
    <location>
        <begin position="69"/>
        <end position="90"/>
    </location>
</feature>
<keyword evidence="1" id="KW-0812">Transmembrane</keyword>
<evidence type="ECO:0000313" key="4">
    <source>
        <dbReference type="Proteomes" id="UP000319257"/>
    </source>
</evidence>
<gene>
    <name evidence="3" type="ORF">E0L32_011294</name>
</gene>
<feature type="transmembrane region" description="Helical" evidence="1">
    <location>
        <begin position="139"/>
        <end position="160"/>
    </location>
</feature>
<dbReference type="Pfam" id="PF24802">
    <property type="entry name" value="DUF7703"/>
    <property type="match status" value="1"/>
</dbReference>
<dbReference type="Proteomes" id="UP000319257">
    <property type="component" value="Unassembled WGS sequence"/>
</dbReference>
<dbReference type="InterPro" id="IPR056120">
    <property type="entry name" value="DUF7703"/>
</dbReference>
<proteinExistence type="predicted"/>
<dbReference type="AlphaFoldDB" id="A0A507BQF7"/>
<feature type="transmembrane region" description="Helical" evidence="1">
    <location>
        <begin position="102"/>
        <end position="127"/>
    </location>
</feature>
<feature type="domain" description="DUF7703" evidence="2">
    <location>
        <begin position="61"/>
        <end position="283"/>
    </location>
</feature>
<dbReference type="InParanoid" id="A0A507BQF7"/>
<dbReference type="STRING" id="1093900.A0A507BQF7"/>
<dbReference type="PANTHER" id="PTHR37013:SF4">
    <property type="entry name" value="INTEGRAL MEMBRANE PROTEIN"/>
    <property type="match status" value="1"/>
</dbReference>
<feature type="transmembrane region" description="Helical" evidence="1">
    <location>
        <begin position="227"/>
        <end position="247"/>
    </location>
</feature>
<keyword evidence="1" id="KW-1133">Transmembrane helix</keyword>
<dbReference type="EMBL" id="SKBQ01000102">
    <property type="protein sequence ID" value="TPX19050.1"/>
    <property type="molecule type" value="Genomic_DNA"/>
</dbReference>
<feature type="transmembrane region" description="Helical" evidence="1">
    <location>
        <begin position="6"/>
        <end position="29"/>
    </location>
</feature>
<dbReference type="OrthoDB" id="405906at2759"/>
<sequence length="408" mass="45193">MNPNVALPATTFLGIALYNVLELTCLIFLSGRHPGRWRSHHPGPHSSPSSSSWQWQQQHHRARGRHARLFFWSFLIATWAIVPYAVGILIKGLQLVPPDRNAAFAAPVLLGWGPMITAQALVLYSRLHLVDRSRLRLRAVLLMIIAVATVCHVPLAVLFVGATSANPARWVEPYVLAEKTQVVIVFVQELVLSGLYVFHSARLLRSPDNVSACVGRRRDEVAALRRLVLVNVVIIVLDVGILVPEYAGRFDLHAACKALVYSIKLKVEYDILNRLTDLRGLSASAAMPYPGVPEAGNMVSVDGQPMQMAEHHLHHQHFHHRWQTTTDQQPLSFEIYDGSQDVKFRGDGSVLSQSRGELPSNFTTCNAFAQGGRLTRVSSVGVTPDSGIMVRTTTDVQSVHQSIRTDVE</sequence>
<organism evidence="3 4">
    <name type="scientific">Thyridium curvatum</name>
    <dbReference type="NCBI Taxonomy" id="1093900"/>
    <lineage>
        <taxon>Eukaryota</taxon>
        <taxon>Fungi</taxon>
        <taxon>Dikarya</taxon>
        <taxon>Ascomycota</taxon>
        <taxon>Pezizomycotina</taxon>
        <taxon>Sordariomycetes</taxon>
        <taxon>Sordariomycetidae</taxon>
        <taxon>Thyridiales</taxon>
        <taxon>Thyridiaceae</taxon>
        <taxon>Thyridium</taxon>
    </lineage>
</organism>
<dbReference type="RefSeq" id="XP_031000761.1">
    <property type="nucleotide sequence ID" value="XM_031134008.1"/>
</dbReference>
<name>A0A507BQF7_9PEZI</name>
<protein>
    <recommendedName>
        <fullName evidence="2">DUF7703 domain-containing protein</fullName>
    </recommendedName>
</protein>
<dbReference type="PANTHER" id="PTHR37013">
    <property type="entry name" value="INTEGRAL MEMBRANE PROTEIN (AFU_ORTHOLOGUE AFUA_1G05950)-RELATED"/>
    <property type="match status" value="1"/>
</dbReference>
<dbReference type="GeneID" id="41978741"/>